<proteinExistence type="predicted"/>
<dbReference type="EMBL" id="GBXM01002198">
    <property type="protein sequence ID" value="JAI06380.1"/>
    <property type="molecule type" value="Transcribed_RNA"/>
</dbReference>
<organism evidence="1">
    <name type="scientific">Anguilla anguilla</name>
    <name type="common">European freshwater eel</name>
    <name type="synonym">Muraena anguilla</name>
    <dbReference type="NCBI Taxonomy" id="7936"/>
    <lineage>
        <taxon>Eukaryota</taxon>
        <taxon>Metazoa</taxon>
        <taxon>Chordata</taxon>
        <taxon>Craniata</taxon>
        <taxon>Vertebrata</taxon>
        <taxon>Euteleostomi</taxon>
        <taxon>Actinopterygii</taxon>
        <taxon>Neopterygii</taxon>
        <taxon>Teleostei</taxon>
        <taxon>Anguilliformes</taxon>
        <taxon>Anguillidae</taxon>
        <taxon>Anguilla</taxon>
    </lineage>
</organism>
<sequence length="61" mass="7270">MSYCNINHFNNAECTIYRHAKVFTHLTYFISIIIQKIKIVIKYSTPRTHSTVISLNRFYSE</sequence>
<reference evidence="1" key="2">
    <citation type="journal article" date="2015" name="Fish Shellfish Immunol.">
        <title>Early steps in the European eel (Anguilla anguilla)-Vibrio vulnificus interaction in the gills: Role of the RtxA13 toxin.</title>
        <authorList>
            <person name="Callol A."/>
            <person name="Pajuelo D."/>
            <person name="Ebbesson L."/>
            <person name="Teles M."/>
            <person name="MacKenzie S."/>
            <person name="Amaro C."/>
        </authorList>
    </citation>
    <scope>NUCLEOTIDE SEQUENCE</scope>
</reference>
<reference evidence="1" key="1">
    <citation type="submission" date="2014-11" db="EMBL/GenBank/DDBJ databases">
        <authorList>
            <person name="Amaro Gonzalez C."/>
        </authorList>
    </citation>
    <scope>NUCLEOTIDE SEQUENCE</scope>
</reference>
<name>A0A0E9XUQ8_ANGAN</name>
<dbReference type="AlphaFoldDB" id="A0A0E9XUQ8"/>
<evidence type="ECO:0000313" key="1">
    <source>
        <dbReference type="EMBL" id="JAI06380.1"/>
    </source>
</evidence>
<accession>A0A0E9XUQ8</accession>
<protein>
    <submittedName>
        <fullName evidence="1">Uncharacterized protein</fullName>
    </submittedName>
</protein>